<protein>
    <recommendedName>
        <fullName evidence="1">Amidase domain-containing protein</fullName>
    </recommendedName>
</protein>
<accession>A0A4V2ZY62</accession>
<evidence type="ECO:0000259" key="1">
    <source>
        <dbReference type="Pfam" id="PF01425"/>
    </source>
</evidence>
<dbReference type="SUPFAM" id="SSF75304">
    <property type="entry name" value="Amidase signature (AS) enzymes"/>
    <property type="match status" value="1"/>
</dbReference>
<dbReference type="Proteomes" id="UP000295722">
    <property type="component" value="Unassembled WGS sequence"/>
</dbReference>
<dbReference type="PANTHER" id="PTHR11895">
    <property type="entry name" value="TRANSAMIDASE"/>
    <property type="match status" value="1"/>
</dbReference>
<dbReference type="PANTHER" id="PTHR11895:SF151">
    <property type="entry name" value="GLUTAMYL-TRNA(GLN) AMIDOTRANSFERASE SUBUNIT A"/>
    <property type="match status" value="1"/>
</dbReference>
<evidence type="ECO:0000313" key="2">
    <source>
        <dbReference type="EMBL" id="TDG18991.1"/>
    </source>
</evidence>
<reference evidence="2 3" key="1">
    <citation type="submission" date="2019-03" db="EMBL/GenBank/DDBJ databases">
        <title>Paraburkholderia sp. 4M-K11, isolated from subtropical forest soil.</title>
        <authorList>
            <person name="Gao Z.-H."/>
            <person name="Qiu L.-H."/>
        </authorList>
    </citation>
    <scope>NUCLEOTIDE SEQUENCE [LARGE SCALE GENOMIC DNA]</scope>
    <source>
        <strain evidence="2 3">4M-K11</strain>
    </source>
</reference>
<dbReference type="GO" id="GO:0003824">
    <property type="term" value="F:catalytic activity"/>
    <property type="evidence" value="ECO:0007669"/>
    <property type="project" value="InterPro"/>
</dbReference>
<keyword evidence="3" id="KW-1185">Reference proteome</keyword>
<dbReference type="Pfam" id="PF01425">
    <property type="entry name" value="Amidase"/>
    <property type="match status" value="1"/>
</dbReference>
<dbReference type="InterPro" id="IPR023631">
    <property type="entry name" value="Amidase_dom"/>
</dbReference>
<name>A0A4V2ZY62_9BURK</name>
<comment type="caution">
    <text evidence="2">The sequence shown here is derived from an EMBL/GenBank/DDBJ whole genome shotgun (WGS) entry which is preliminary data.</text>
</comment>
<dbReference type="InterPro" id="IPR036928">
    <property type="entry name" value="AS_sf"/>
</dbReference>
<dbReference type="EMBL" id="SMRP01000025">
    <property type="protein sequence ID" value="TDG18991.1"/>
    <property type="molecule type" value="Genomic_DNA"/>
</dbReference>
<organism evidence="2 3">
    <name type="scientific">Paraburkholderia silviterrae</name>
    <dbReference type="NCBI Taxonomy" id="2528715"/>
    <lineage>
        <taxon>Bacteria</taxon>
        <taxon>Pseudomonadati</taxon>
        <taxon>Pseudomonadota</taxon>
        <taxon>Betaproteobacteria</taxon>
        <taxon>Burkholderiales</taxon>
        <taxon>Burkholderiaceae</taxon>
        <taxon>Paraburkholderia</taxon>
    </lineage>
</organism>
<gene>
    <name evidence="2" type="ORF">EYW47_32215</name>
</gene>
<dbReference type="AlphaFoldDB" id="A0A4V2ZY62"/>
<sequence length="467" mass="48188">MSAEAASWSLCEAARALRAGRLSAVEYVTDLIAHERARGDLGAYITRAHEQALDAAREADRTSPAGPLHGMPLVVKDNIDVAGIRTTGGTPRLHAHMPASDSAVWRRLAAAGAMLLGKTSMHELAYGVTGICVGAPTARNPVNTDYLAGGSSSGTATAVAAGFAPAGLGTDTGGSARIPAAFCGIVGFRPTTGRYPHAGVLRISPSRDTVGLMARDPDDIVLLDSILAAADGDRRMARDAGRPIRLAVPDHAWHSLDPDVARVAANALALLERAGCVLVSVGDEILGGPSAALLDVATAVPLAETPAAVAAYLADSGSTDTFEDVIREVASPDVRGVLAPLLDAPFPREAYRHALAAQARLRAAATAAHRLHDVDAVVLPSTILPSPSIDVGEHVVLDGASMPTFLACIRNTAPAAVLGAPSVTLPAGKTRHGLPVGLQFDGQPHADTRLLDLARQCSRLLESVNRP</sequence>
<dbReference type="OrthoDB" id="9811471at2"/>
<evidence type="ECO:0000313" key="3">
    <source>
        <dbReference type="Proteomes" id="UP000295722"/>
    </source>
</evidence>
<dbReference type="Gene3D" id="3.90.1300.10">
    <property type="entry name" value="Amidase signature (AS) domain"/>
    <property type="match status" value="1"/>
</dbReference>
<feature type="domain" description="Amidase" evidence="1">
    <location>
        <begin position="35"/>
        <end position="451"/>
    </location>
</feature>
<proteinExistence type="predicted"/>
<dbReference type="InterPro" id="IPR000120">
    <property type="entry name" value="Amidase"/>
</dbReference>
<dbReference type="RefSeq" id="WP_133198858.1">
    <property type="nucleotide sequence ID" value="NZ_JBHUCW010000004.1"/>
</dbReference>